<dbReference type="PANTHER" id="PTHR37299">
    <property type="entry name" value="TRANSCRIPTIONAL REGULATOR-RELATED"/>
    <property type="match status" value="1"/>
</dbReference>
<dbReference type="InterPro" id="IPR007492">
    <property type="entry name" value="LytTR_DNA-bd_dom"/>
</dbReference>
<dbReference type="OrthoDB" id="76100at2157"/>
<feature type="domain" description="HTH LytTR-type" evidence="1">
    <location>
        <begin position="43"/>
        <end position="146"/>
    </location>
</feature>
<dbReference type="GO" id="GO:0000156">
    <property type="term" value="F:phosphorelay response regulator activity"/>
    <property type="evidence" value="ECO:0007669"/>
    <property type="project" value="InterPro"/>
</dbReference>
<dbReference type="GO" id="GO:0003677">
    <property type="term" value="F:DNA binding"/>
    <property type="evidence" value="ECO:0007669"/>
    <property type="project" value="UniProtKB-KW"/>
</dbReference>
<dbReference type="Gene3D" id="2.40.50.1020">
    <property type="entry name" value="LytTr DNA-binding domain"/>
    <property type="match status" value="1"/>
</dbReference>
<sequence length="146" mass="17171">MRVDLFFSRDITEPHAEIHTNELTENIQHAINLLEDDSKSNMLAVKKGKDITFLDFDEIFMIRVEDKQVKVYTENNEYQVKKALYQVEESLNQNFVRISKTTLVNIKKIDRVAPSLKGMMFIMLKNGLKDNISRKYLPDFKRTLDL</sequence>
<reference evidence="2 3" key="1">
    <citation type="submission" date="2015-04" db="EMBL/GenBank/DDBJ databases">
        <title>The complete genome sequence of the rumen methanogen Methanobrevibacter millerae SM9.</title>
        <authorList>
            <person name="Leahy S.C."/>
            <person name="Kelly W.J."/>
            <person name="Pacheco D.M."/>
            <person name="Li D."/>
            <person name="Altermann E."/>
            <person name="Attwood G.T."/>
        </authorList>
    </citation>
    <scope>NUCLEOTIDE SEQUENCE [LARGE SCALE GENOMIC DNA]</scope>
    <source>
        <strain evidence="2 3">SM9</strain>
    </source>
</reference>
<dbReference type="PATRIC" id="fig|230361.4.peg.762"/>
<dbReference type="KEGG" id="mmil:sm9_0738"/>
<protein>
    <submittedName>
        <fullName evidence="2">LytTr DNA-binding domain-containing protein</fullName>
    </submittedName>
</protein>
<evidence type="ECO:0000313" key="2">
    <source>
        <dbReference type="EMBL" id="ALT68533.1"/>
    </source>
</evidence>
<dbReference type="GeneID" id="26735711"/>
<dbReference type="PANTHER" id="PTHR37299:SF1">
    <property type="entry name" value="STAGE 0 SPORULATION PROTEIN A HOMOLOG"/>
    <property type="match status" value="1"/>
</dbReference>
<proteinExistence type="predicted"/>
<accession>A0A0U2SHT8</accession>
<dbReference type="SMART" id="SM00850">
    <property type="entry name" value="LytTR"/>
    <property type="match status" value="1"/>
</dbReference>
<organism evidence="2 3">
    <name type="scientific">Methanobrevibacter millerae</name>
    <dbReference type="NCBI Taxonomy" id="230361"/>
    <lineage>
        <taxon>Archaea</taxon>
        <taxon>Methanobacteriati</taxon>
        <taxon>Methanobacteriota</taxon>
        <taxon>Methanomada group</taxon>
        <taxon>Methanobacteria</taxon>
        <taxon>Methanobacteriales</taxon>
        <taxon>Methanobacteriaceae</taxon>
        <taxon>Methanobrevibacter</taxon>
    </lineage>
</organism>
<dbReference type="InterPro" id="IPR046947">
    <property type="entry name" value="LytR-like"/>
</dbReference>
<evidence type="ECO:0000259" key="1">
    <source>
        <dbReference type="PROSITE" id="PS50930"/>
    </source>
</evidence>
<keyword evidence="3" id="KW-1185">Reference proteome</keyword>
<gene>
    <name evidence="2" type="ORF">sm9_0738</name>
</gene>
<keyword evidence="2" id="KW-0238">DNA-binding</keyword>
<evidence type="ECO:0000313" key="3">
    <source>
        <dbReference type="Proteomes" id="UP000067738"/>
    </source>
</evidence>
<dbReference type="EMBL" id="CP011266">
    <property type="protein sequence ID" value="ALT68533.1"/>
    <property type="molecule type" value="Genomic_DNA"/>
</dbReference>
<dbReference type="RefSeq" id="WP_058738847.1">
    <property type="nucleotide sequence ID" value="NZ_CP011266.1"/>
</dbReference>
<dbReference type="AlphaFoldDB" id="A0A0U2SHT8"/>
<dbReference type="Pfam" id="PF04397">
    <property type="entry name" value="LytTR"/>
    <property type="match status" value="1"/>
</dbReference>
<dbReference type="Proteomes" id="UP000067738">
    <property type="component" value="Chromosome"/>
</dbReference>
<dbReference type="PROSITE" id="PS50930">
    <property type="entry name" value="HTH_LYTTR"/>
    <property type="match status" value="1"/>
</dbReference>
<name>A0A0U2SHT8_9EURY</name>